<feature type="domain" description="Glucose/Sorbosone dehydrogenase" evidence="3">
    <location>
        <begin position="52"/>
        <end position="119"/>
    </location>
</feature>
<feature type="domain" description="Glucose/Sorbosone dehydrogenase" evidence="3">
    <location>
        <begin position="200"/>
        <end position="339"/>
    </location>
</feature>
<dbReference type="Proteomes" id="UP000295388">
    <property type="component" value="Unassembled WGS sequence"/>
</dbReference>
<name>A0A4R6JGI9_9ACTN</name>
<dbReference type="EMBL" id="SNWQ01000024">
    <property type="protein sequence ID" value="TDO35140.1"/>
    <property type="molecule type" value="Genomic_DNA"/>
</dbReference>
<keyword evidence="2" id="KW-0732">Signal</keyword>
<evidence type="ECO:0000313" key="4">
    <source>
        <dbReference type="EMBL" id="TDO35140.1"/>
    </source>
</evidence>
<feature type="signal peptide" evidence="2">
    <location>
        <begin position="1"/>
        <end position="32"/>
    </location>
</feature>
<keyword evidence="5" id="KW-1185">Reference proteome</keyword>
<dbReference type="PANTHER" id="PTHR19328:SF13">
    <property type="entry name" value="HIPL1 PROTEIN"/>
    <property type="match status" value="1"/>
</dbReference>
<feature type="region of interest" description="Disordered" evidence="1">
    <location>
        <begin position="186"/>
        <end position="207"/>
    </location>
</feature>
<dbReference type="AlphaFoldDB" id="A0A4R6JGI9"/>
<feature type="chain" id="PRO_5020255761" evidence="2">
    <location>
        <begin position="33"/>
        <end position="518"/>
    </location>
</feature>
<dbReference type="InterPro" id="IPR011041">
    <property type="entry name" value="Quinoprot_gluc/sorb_DH_b-prop"/>
</dbReference>
<feature type="region of interest" description="Disordered" evidence="1">
    <location>
        <begin position="229"/>
        <end position="256"/>
    </location>
</feature>
<organism evidence="4 5">
    <name type="scientific">Kribbella caucasensis</name>
    <dbReference type="NCBI Taxonomy" id="2512215"/>
    <lineage>
        <taxon>Bacteria</taxon>
        <taxon>Bacillati</taxon>
        <taxon>Actinomycetota</taxon>
        <taxon>Actinomycetes</taxon>
        <taxon>Propionibacteriales</taxon>
        <taxon>Kribbellaceae</taxon>
        <taxon>Kribbella</taxon>
    </lineage>
</organism>
<comment type="caution">
    <text evidence="4">The sequence shown here is derived from an EMBL/GenBank/DDBJ whole genome shotgun (WGS) entry which is preliminary data.</text>
</comment>
<evidence type="ECO:0000256" key="1">
    <source>
        <dbReference type="SAM" id="MobiDB-lite"/>
    </source>
</evidence>
<dbReference type="Gene3D" id="2.120.10.30">
    <property type="entry name" value="TolB, C-terminal domain"/>
    <property type="match status" value="1"/>
</dbReference>
<dbReference type="OrthoDB" id="159306at2"/>
<dbReference type="Pfam" id="PF07995">
    <property type="entry name" value="GSDH"/>
    <property type="match status" value="2"/>
</dbReference>
<accession>A0A4R6JGI9</accession>
<dbReference type="PANTHER" id="PTHR19328">
    <property type="entry name" value="HEDGEHOG-INTERACTING PROTEIN"/>
    <property type="match status" value="1"/>
</dbReference>
<dbReference type="RefSeq" id="WP_133804609.1">
    <property type="nucleotide sequence ID" value="NZ_SNWQ01000024.1"/>
</dbReference>
<dbReference type="SUPFAM" id="SSF50952">
    <property type="entry name" value="Soluble quinoprotein glucose dehydrogenase"/>
    <property type="match status" value="1"/>
</dbReference>
<protein>
    <submittedName>
        <fullName evidence="4">Glucose/arabinose dehydrogenase</fullName>
    </submittedName>
</protein>
<reference evidence="4 5" key="1">
    <citation type="submission" date="2019-03" db="EMBL/GenBank/DDBJ databases">
        <title>Genomic Encyclopedia of Type Strains, Phase III (KMG-III): the genomes of soil and plant-associated and newly described type strains.</title>
        <authorList>
            <person name="Whitman W."/>
        </authorList>
    </citation>
    <scope>NUCLEOTIDE SEQUENCE [LARGE SCALE GENOMIC DNA]</scope>
    <source>
        <strain evidence="4 5">VKM Ac-2527</strain>
    </source>
</reference>
<evidence type="ECO:0000256" key="2">
    <source>
        <dbReference type="SAM" id="SignalP"/>
    </source>
</evidence>
<gene>
    <name evidence="4" type="ORF">EV643_12426</name>
</gene>
<proteinExistence type="predicted"/>
<evidence type="ECO:0000313" key="5">
    <source>
        <dbReference type="Proteomes" id="UP000295388"/>
    </source>
</evidence>
<dbReference type="InterPro" id="IPR011042">
    <property type="entry name" value="6-blade_b-propeller_TolB-like"/>
</dbReference>
<evidence type="ECO:0000259" key="3">
    <source>
        <dbReference type="Pfam" id="PF07995"/>
    </source>
</evidence>
<dbReference type="InterPro" id="IPR012938">
    <property type="entry name" value="Glc/Sorbosone_DH"/>
</dbReference>
<sequence length="518" mass="54869">MNRLRASTSWLAVMAGLAVVVGSATSPVAAQAGPTVVDPDLGVRTVISGLVTPSTMAFLGPNDFLVLEKNTGNVKRVVGGAVQGVVLDLAVNSASERGLLGIALHPDFPQDPGVYLYWSCLAPPPDTSNPFFPTQPRCTEIPELGADSADILAVPLLGNRVDRFEWTGSALVFDHNLLMLRSFQHDGAPEPAGQNDAAQPARGNHDGGSIAFGADGKLYVPVGDLGRRSQMQNLPLGPTPPTADDQFGGPAPDNAHLSGVILRVNDDGSTPSDNPFFGVGAQIGGEAGANIQRVFAYGLRNTFGIAVDPVSGSLWDQQNADDAFDELNRVERGMNGGWIQTMGPASRIAQFKEIELTLPPSGGLAGAQLQQIRWPATNIADSPEQALSRLFVLPGSRYSDPEFSWKFAVPPAAIGFLSSRALGPQYANDLFVGAATPLTVGGHLFRFNLTGNRRMIAVDDRRLEDRVADNNAKHDITESESLLFGSGFGVSTDIETGPNGNLFVVSLSTGTIYEIFRK</sequence>